<dbReference type="Proteomes" id="UP000000321">
    <property type="component" value="Unassembled WGS sequence"/>
</dbReference>
<dbReference type="RefSeq" id="WP_009210849.1">
    <property type="nucleotide sequence ID" value="NZ_BBWP01000010.1"/>
</dbReference>
<dbReference type="AlphaFoldDB" id="Q1YFZ6"/>
<dbReference type="BioCyc" id="AURANTIMONAS:SI859A1_03032-MONOMER"/>
<dbReference type="OrthoDB" id="9777007at2"/>
<dbReference type="HOGENOM" id="CLU_030671_2_0_5"/>
<dbReference type="SUPFAM" id="SSF102198">
    <property type="entry name" value="Putative cyclase"/>
    <property type="match status" value="1"/>
</dbReference>
<dbReference type="PANTHER" id="PTHR31118:SF12">
    <property type="entry name" value="CYCLASE-LIKE PROTEIN 2"/>
    <property type="match status" value="1"/>
</dbReference>
<reference evidence="2 3" key="1">
    <citation type="journal article" date="2008" name="Appl. Environ. Microbiol.">
        <title>Genomic insights into Mn(II) oxidation by the marine alphaproteobacterium Aurantimonas sp. strain SI85-9A1.</title>
        <authorList>
            <person name="Dick G.J."/>
            <person name="Podell S."/>
            <person name="Johnson H.A."/>
            <person name="Rivera-Espinoza Y."/>
            <person name="Bernier-Latmani R."/>
            <person name="McCarthy J.K."/>
            <person name="Torpey J.W."/>
            <person name="Clement B.G."/>
            <person name="Gaasterland T."/>
            <person name="Tebo B.M."/>
        </authorList>
    </citation>
    <scope>NUCLEOTIDE SEQUENCE [LARGE SCALE GENOMIC DNA]</scope>
    <source>
        <strain evidence="2 3">SI85-9A1</strain>
    </source>
</reference>
<dbReference type="EMBL" id="AAPJ01000005">
    <property type="protein sequence ID" value="EAS49429.1"/>
    <property type="molecule type" value="Genomic_DNA"/>
</dbReference>
<proteinExistence type="predicted"/>
<name>Q1YFZ6_AURMS</name>
<evidence type="ECO:0000256" key="1">
    <source>
        <dbReference type="SAM" id="SignalP"/>
    </source>
</evidence>
<evidence type="ECO:0000313" key="3">
    <source>
        <dbReference type="Proteomes" id="UP000000321"/>
    </source>
</evidence>
<evidence type="ECO:0000313" key="2">
    <source>
        <dbReference type="EMBL" id="EAS49429.1"/>
    </source>
</evidence>
<dbReference type="PANTHER" id="PTHR31118">
    <property type="entry name" value="CYCLASE-LIKE PROTEIN 2"/>
    <property type="match status" value="1"/>
</dbReference>
<feature type="signal peptide" evidence="1">
    <location>
        <begin position="1"/>
        <end position="38"/>
    </location>
</feature>
<dbReference type="Pfam" id="PF04199">
    <property type="entry name" value="Cyclase"/>
    <property type="match status" value="1"/>
</dbReference>
<gene>
    <name evidence="2" type="ORF">SI859A1_03032</name>
</gene>
<dbReference type="PROSITE" id="PS51318">
    <property type="entry name" value="TAT"/>
    <property type="match status" value="1"/>
</dbReference>
<sequence length="277" mass="29746">MCDHCVIDSVKSRMLSRRGLLGGGLAAAAAGIASPAFAQDAAKPAVAPSMPAKAIADLTHELYPEFPTFFGDQQFFMEQKFSYAEHKFNLFELRVNEHTGTHVDAPLHFSADGQSVAEIPVDKLMAPLVVVDIREKAEKNADAQVTPDDLKAWIAAHGDMPEKCCVAMNSGWARHLDTDKFRNADQDGTMHFPGFHVEAVQMLLEGSAVGIAVDTLSLDFGMSPDFAVHYAWLPEGRWGLECIAGLDDMPATGATLIVGAPKHRGGSGGPARVFALT</sequence>
<accession>Q1YFZ6</accession>
<protein>
    <submittedName>
        <fullName evidence="2">Cyclase family protein</fullName>
    </submittedName>
</protein>
<dbReference type="Gene3D" id="3.50.30.50">
    <property type="entry name" value="Putative cyclase"/>
    <property type="match status" value="1"/>
</dbReference>
<keyword evidence="1" id="KW-0732">Signal</keyword>
<keyword evidence="3" id="KW-1185">Reference proteome</keyword>
<feature type="chain" id="PRO_5004197897" evidence="1">
    <location>
        <begin position="39"/>
        <end position="277"/>
    </location>
</feature>
<dbReference type="InterPro" id="IPR006311">
    <property type="entry name" value="TAT_signal"/>
</dbReference>
<dbReference type="InterPro" id="IPR037175">
    <property type="entry name" value="KFase_sf"/>
</dbReference>
<organism evidence="2 3">
    <name type="scientific">Aurantimonas manganoxydans (strain ATCC BAA-1229 / DSM 21871 / SI85-9A1)</name>
    <dbReference type="NCBI Taxonomy" id="287752"/>
    <lineage>
        <taxon>Bacteria</taxon>
        <taxon>Pseudomonadati</taxon>
        <taxon>Pseudomonadota</taxon>
        <taxon>Alphaproteobacteria</taxon>
        <taxon>Hyphomicrobiales</taxon>
        <taxon>Aurantimonadaceae</taxon>
        <taxon>Aurantimonas</taxon>
    </lineage>
</organism>
<comment type="caution">
    <text evidence="2">The sequence shown here is derived from an EMBL/GenBank/DDBJ whole genome shotgun (WGS) entry which is preliminary data.</text>
</comment>
<dbReference type="InterPro" id="IPR007325">
    <property type="entry name" value="KFase/CYL"/>
</dbReference>
<dbReference type="GO" id="GO:0004061">
    <property type="term" value="F:arylformamidase activity"/>
    <property type="evidence" value="ECO:0007669"/>
    <property type="project" value="InterPro"/>
</dbReference>
<dbReference type="GO" id="GO:0019441">
    <property type="term" value="P:L-tryptophan catabolic process to kynurenine"/>
    <property type="evidence" value="ECO:0007669"/>
    <property type="project" value="InterPro"/>
</dbReference>